<evidence type="ECO:0000256" key="6">
    <source>
        <dbReference type="ARBA" id="ARBA00037306"/>
    </source>
</evidence>
<feature type="compositionally biased region" description="Basic and acidic residues" evidence="8">
    <location>
        <begin position="141"/>
        <end position="152"/>
    </location>
</feature>
<feature type="compositionally biased region" description="Low complexity" evidence="8">
    <location>
        <begin position="220"/>
        <end position="231"/>
    </location>
</feature>
<name>A0A7K7WAC1_9AVES</name>
<accession>A0A7K7WAC1</accession>
<evidence type="ECO:0000256" key="3">
    <source>
        <dbReference type="ARBA" id="ARBA00022824"/>
    </source>
</evidence>
<keyword evidence="11" id="KW-1185">Reference proteome</keyword>
<keyword evidence="3 7" id="KW-0256">Endoplasmic reticulum</keyword>
<gene>
    <name evidence="10" type="primary">Rtn1</name>
    <name evidence="10" type="ORF">NOTJUL_R07797</name>
</gene>
<evidence type="ECO:0000313" key="11">
    <source>
        <dbReference type="Proteomes" id="UP000531559"/>
    </source>
</evidence>
<proteinExistence type="predicted"/>
<keyword evidence="4 7" id="KW-1133">Transmembrane helix</keyword>
<dbReference type="GO" id="GO:0030182">
    <property type="term" value="P:neuron differentiation"/>
    <property type="evidence" value="ECO:0007669"/>
    <property type="project" value="TreeGrafter"/>
</dbReference>
<evidence type="ECO:0000256" key="4">
    <source>
        <dbReference type="ARBA" id="ARBA00022989"/>
    </source>
</evidence>
<dbReference type="Pfam" id="PF02453">
    <property type="entry name" value="Reticulon"/>
    <property type="match status" value="1"/>
</dbReference>
<dbReference type="EMBL" id="VZSV01000086">
    <property type="protein sequence ID" value="NXA50615.1"/>
    <property type="molecule type" value="Genomic_DNA"/>
</dbReference>
<organism evidence="10 11">
    <name type="scientific">Nothocercus julius</name>
    <dbReference type="NCBI Taxonomy" id="2585813"/>
    <lineage>
        <taxon>Eukaryota</taxon>
        <taxon>Metazoa</taxon>
        <taxon>Chordata</taxon>
        <taxon>Craniata</taxon>
        <taxon>Vertebrata</taxon>
        <taxon>Euteleostomi</taxon>
        <taxon>Archelosauria</taxon>
        <taxon>Archosauria</taxon>
        <taxon>Dinosauria</taxon>
        <taxon>Saurischia</taxon>
        <taxon>Theropoda</taxon>
        <taxon>Coelurosauria</taxon>
        <taxon>Aves</taxon>
        <taxon>Palaeognathae</taxon>
        <taxon>Tinamiformes</taxon>
        <taxon>Tinamidae</taxon>
        <taxon>Nothocercus</taxon>
    </lineage>
</organism>
<dbReference type="InterPro" id="IPR003388">
    <property type="entry name" value="Reticulon"/>
</dbReference>
<feature type="domain" description="Reticulon" evidence="9">
    <location>
        <begin position="497"/>
        <end position="671"/>
    </location>
</feature>
<evidence type="ECO:0000256" key="7">
    <source>
        <dbReference type="RuleBase" id="RU210713"/>
    </source>
</evidence>
<evidence type="ECO:0000256" key="5">
    <source>
        <dbReference type="ARBA" id="ARBA00023136"/>
    </source>
</evidence>
<evidence type="ECO:0000256" key="1">
    <source>
        <dbReference type="ARBA" id="ARBA00004477"/>
    </source>
</evidence>
<comment type="caution">
    <text evidence="10">The sequence shown here is derived from an EMBL/GenBank/DDBJ whole genome shotgun (WGS) entry which is preliminary data.</text>
</comment>
<protein>
    <recommendedName>
        <fullName evidence="7">Reticulon</fullName>
    </recommendedName>
</protein>
<dbReference type="GO" id="GO:0071787">
    <property type="term" value="P:endoplasmic reticulum tubular network formation"/>
    <property type="evidence" value="ECO:0007669"/>
    <property type="project" value="TreeGrafter"/>
</dbReference>
<evidence type="ECO:0000256" key="2">
    <source>
        <dbReference type="ARBA" id="ARBA00022692"/>
    </source>
</evidence>
<feature type="transmembrane region" description="Helical" evidence="7">
    <location>
        <begin position="511"/>
        <end position="537"/>
    </location>
</feature>
<feature type="non-terminal residue" evidence="10">
    <location>
        <position position="671"/>
    </location>
</feature>
<dbReference type="AlphaFoldDB" id="A0A7K7WAC1"/>
<feature type="transmembrane region" description="Helical" evidence="7">
    <location>
        <begin position="626"/>
        <end position="647"/>
    </location>
</feature>
<dbReference type="GO" id="GO:0005789">
    <property type="term" value="C:endoplasmic reticulum membrane"/>
    <property type="evidence" value="ECO:0007669"/>
    <property type="project" value="UniProtKB-SubCell"/>
</dbReference>
<dbReference type="GO" id="GO:0014069">
    <property type="term" value="C:postsynaptic density"/>
    <property type="evidence" value="ECO:0007669"/>
    <property type="project" value="TreeGrafter"/>
</dbReference>
<comment type="subcellular location">
    <subcellularLocation>
        <location evidence="1 7">Endoplasmic reticulum membrane</location>
        <topology evidence="1 7">Multi-pass membrane protein</topology>
    </subcellularLocation>
</comment>
<dbReference type="GO" id="GO:0007420">
    <property type="term" value="P:brain development"/>
    <property type="evidence" value="ECO:0007669"/>
    <property type="project" value="TreeGrafter"/>
</dbReference>
<feature type="compositionally biased region" description="Low complexity" evidence="8">
    <location>
        <begin position="238"/>
        <end position="249"/>
    </location>
</feature>
<dbReference type="FunFam" id="1.20.5.2480:FF:000001">
    <property type="entry name" value="Reticulon"/>
    <property type="match status" value="1"/>
</dbReference>
<feature type="compositionally biased region" description="Basic and acidic residues" evidence="8">
    <location>
        <begin position="165"/>
        <end position="183"/>
    </location>
</feature>
<feature type="non-terminal residue" evidence="10">
    <location>
        <position position="1"/>
    </location>
</feature>
<feature type="region of interest" description="Disordered" evidence="8">
    <location>
        <begin position="123"/>
        <end position="256"/>
    </location>
</feature>
<dbReference type="OrthoDB" id="567788at2759"/>
<dbReference type="Gene3D" id="1.20.5.2480">
    <property type="match status" value="1"/>
</dbReference>
<reference evidence="10 11" key="1">
    <citation type="submission" date="2019-09" db="EMBL/GenBank/DDBJ databases">
        <title>Bird 10,000 Genomes (B10K) Project - Family phase.</title>
        <authorList>
            <person name="Zhang G."/>
        </authorList>
    </citation>
    <scope>NUCLEOTIDE SEQUENCE [LARGE SCALE GENOMIC DNA]</scope>
    <source>
        <strain evidence="10">B10K-MSB-01</strain>
    </source>
</reference>
<sequence>GGMASSHLFDYGSSMATNGGDASFYTSLISDVHYTTPRDSTYFTGIYQQENSPIPCLGSTEGFNALGHPVQDVTGFESRSLFSSDSGIEMTPAESTEVDKTLADPMKVESYKYMDISRSEEIKYQEKYDSDPEAESPSLTDKYRGGSDKPDQAAELPRMALEGTKTAKEQDPLEDERFGDEHSASAVTAPVKITLTEIESTGEPASKETSPTKPETGLKPSPEVVPTVTVSEPEDDSPGSVTPPSSGTGRAQAASAMGPVELLSSAKLLNVMTASQASACRPPEFQCAQREWWSREAVAEASAESGDSEIELVSEDPLAAEEALHSNYMTFGHMGGPPPSPASPSIQYSILREEREAELDSELIIESCDASSASEESPKREHDSPLMKPLVMDIIKEESGSRADPLDYDISKAAESRMNRENLADSASYLKCSFAAPKAGAEPPTSAVSTEELKERVTLQKPIEETVVNQSKAAPKDSGKRSPLASPLLPFLNKQKAIDLLYWRDIKQTGIVFGSLLLLLFSLTQFSVVSVVAYLALAGLSATISFRIYKSVLQAVQKTDEGHPFKAYLEMEMNLSQDQIQKYTDCLQLYVNSTVKELRRLFLVQDLVDSLKFAVLMWLLTYVGALFNGLTLLIMAVVSMFTLPVVYDKYQAQIDQYLGLVRTHINTVVAK</sequence>
<dbReference type="InterPro" id="IPR046964">
    <property type="entry name" value="RTN1-4"/>
</dbReference>
<comment type="function">
    <text evidence="6">Inhibits amyloid precursor protein processing, probably by blocking BACE1 activity.</text>
</comment>
<dbReference type="GO" id="GO:0043005">
    <property type="term" value="C:neuron projection"/>
    <property type="evidence" value="ECO:0007669"/>
    <property type="project" value="TreeGrafter"/>
</dbReference>
<dbReference type="PROSITE" id="PS50845">
    <property type="entry name" value="RETICULON"/>
    <property type="match status" value="1"/>
</dbReference>
<dbReference type="Proteomes" id="UP000531559">
    <property type="component" value="Unassembled WGS sequence"/>
</dbReference>
<evidence type="ECO:0000313" key="10">
    <source>
        <dbReference type="EMBL" id="NXA50615.1"/>
    </source>
</evidence>
<dbReference type="PANTHER" id="PTHR45799">
    <property type="entry name" value="RETICULON-LIKE PROTEIN"/>
    <property type="match status" value="1"/>
</dbReference>
<keyword evidence="5 7" id="KW-0472">Membrane</keyword>
<evidence type="ECO:0000256" key="8">
    <source>
        <dbReference type="SAM" id="MobiDB-lite"/>
    </source>
</evidence>
<evidence type="ECO:0000259" key="9">
    <source>
        <dbReference type="PROSITE" id="PS50845"/>
    </source>
</evidence>
<dbReference type="PANTHER" id="PTHR45799:SF5">
    <property type="entry name" value="RETICULON-1"/>
    <property type="match status" value="1"/>
</dbReference>
<keyword evidence="2 7" id="KW-0812">Transmembrane</keyword>